<accession>A0ABP0EC16</accession>
<dbReference type="EMBL" id="OZ004254">
    <property type="protein sequence ID" value="CAK7897111.1"/>
    <property type="molecule type" value="Genomic_DNA"/>
</dbReference>
<proteinExistence type="predicted"/>
<keyword evidence="2" id="KW-1185">Reference proteome</keyword>
<organism evidence="1 2">
    <name type="scientific">[Candida] anglica</name>
    <dbReference type="NCBI Taxonomy" id="148631"/>
    <lineage>
        <taxon>Eukaryota</taxon>
        <taxon>Fungi</taxon>
        <taxon>Dikarya</taxon>
        <taxon>Ascomycota</taxon>
        <taxon>Saccharomycotina</taxon>
        <taxon>Pichiomycetes</taxon>
        <taxon>Debaryomycetaceae</taxon>
        <taxon>Kurtzmaniella</taxon>
    </lineage>
</organism>
<gene>
    <name evidence="1" type="ORF">CAAN4_B08306</name>
</gene>
<reference evidence="1 2" key="1">
    <citation type="submission" date="2024-01" db="EMBL/GenBank/DDBJ databases">
        <authorList>
            <consortium name="Genoscope - CEA"/>
            <person name="William W."/>
        </authorList>
    </citation>
    <scope>NUCLEOTIDE SEQUENCE [LARGE SCALE GENOMIC DNA]</scope>
    <source>
        <strain evidence="1 2">29B2s-10</strain>
    </source>
</reference>
<name>A0ABP0EC16_9ASCO</name>
<protein>
    <submittedName>
        <fullName evidence="1">Uncharacterized protein</fullName>
    </submittedName>
</protein>
<evidence type="ECO:0000313" key="1">
    <source>
        <dbReference type="EMBL" id="CAK7897111.1"/>
    </source>
</evidence>
<sequence>MTFFEKTRYYKHRVKQTKANLKRSFLKYFSSRIPNDDQLSIDISQLSANPREVISSRIGSDVEDVDFISIFTNDSFGDDDNLDSCINLTQSHSFHSTPATIATSMTNRSSTGALSSKSSQRFSPSRKSLYTFESNHDISASSIWKSQTFMDPGVLSNLSCSNIMKSATTLADSISFEKRLGEGISGSYTSLGTFMSELTTSKIQYPRDFALCDQLQEYSPIFTPRYPYDNFVDSIKVEKYEYPNDVKSKGQYRPKIFTYKVKSLPTTEPMIDISPLLYLNRSRITLENDFYF</sequence>
<evidence type="ECO:0000313" key="2">
    <source>
        <dbReference type="Proteomes" id="UP001497600"/>
    </source>
</evidence>
<dbReference type="Proteomes" id="UP001497600">
    <property type="component" value="Chromosome B"/>
</dbReference>